<protein>
    <submittedName>
        <fullName evidence="2">Uncharacterized protein</fullName>
    </submittedName>
</protein>
<dbReference type="Proteomes" id="UP000218231">
    <property type="component" value="Unassembled WGS sequence"/>
</dbReference>
<gene>
    <name evidence="2" type="ORF">WR25_11912</name>
</gene>
<sequence>MLMSRGVYAAVADELALQRRLRAAERAGGGGGDEIGLHHLVAVAGAGVGDGSLHRERLAGGDAGGAARRGIAETRIAEAVAEAPQGRAGEVAIGALLHRVIDEGGQIRGGAVEGDGQAATGVGDARQHVGERGAAGLARIPIGEDRVGGGGIDADRATAAEDEDDRLAGRLQCGEQALLRQGEGDVGPVAADEAGDGHGQCLAFQIGRQAGDDDRDVGVAHRRHRLVEQGLGGRHPEQAEAFVVRYMVQRDCDRLRRAVAVHRHLDAALGQRAVVQHLAAQRDSGAVVRGAILPALRLVDDQAVLAGAGRHEFAGPVRLERADGEAGRGGRAVEVEVDAAVLPGDRRGAAIVGAQAGLAARAQGGFGDDDRGTVGERGALRIADVGGAEARADAVERGDRADRGAVVIALKHTEVVGVGADDRDLRAGLQRQAVGVVLEQHDRLACRLQRDRLMGGCADLIGADAAVRAGAAERDTQRLARAEGAGERGIDLGLGDQALLQRLGQRGIGTAAIDVGAAAHCRRRAAGGVEAIMVIAADVADRVAVRHRKAGKAPVAAQALVHQRRRGAGGDAVDAVIGAHQRHRPAFGDRAAEGGEIGRFEIAWGRIDVEAVAAGFGAAVDGEVLRRGDDAWVGGVGALQTLHEGDAQCAGEIRVLAVGFLSAAPARIAEDVDVGRPDGEALVDAAVRGDGLRVEFCARLGRDDGADLPQQIGVPGGGEANRLREDGRLAVAGEAVEAFVPPVIGGQADGGIGGRSALQLRGLLFGRHCRDGGGDGVGRLREQEEGGDHSGAPMGAVGRLVRTLPVRPGGPRTKSGVTGWVAGASRTPSAGQRPKHGRLLAGQRHRLTLSRQQVEAAVACLTRRVAHVDHHRAGEVLCGDRQGVARAAHGQARIGIGHVLRHEAFDDRAADGLAADDQFGDGITLRRIGAAEQVGVGQRRDIGRRQWRERRVGFAHAQRRAGHVAYRHAPVRGDGAGRVRHQHDAGRPIAMFGNDRLGREEALRLILQQLPLAEMVDARPADRRPDVIQLPEQRAHRHRAAGAVVARSEVDGLRLVDLREVDEIGEVLGGTQALVEVKLQAGIAFAGQELLVRLHHRAFGVERSLASEQADRRHGRHRLEAIFAHETRAAVEIILDRLRPRPHVPEMAVAIGVGIHRAFIVGRGRAGHIGRAGAVARHRSAQHAVEQHGHAGADPFLLVGADRFLERLAVAPVFPARQHFVAAGPDDDRGMVSDPRDLFVGFGGDIGAEGGVGRRHRSAEHEVLPHHDAHPVGGGIEGVVEIIAAAPDADHVHVGVARRLQQRFGFGRIDAGGEAVERDDVRALGEDRRSVDDEAERTLPAIEGDGAQADGARLRVAVEGGRDGIERLRAIADRLPALRLGHGQRDRHRVLARRERHGRLAGLAAAVRAGDGGGERDLLAGVRDDGGVRGQACLGIVQRVLRDADMIEAGIVPRLQLDRAPDAVGDEAGTPVPTVLIFRLANIGTCLHTLGLVAERAVIFAGQRVRFLQHHRLERLDRAGDRYENLVVADLEQRLRIGTPAAVGVVRGQQRLAVDGDGRERVEPVEHEVEVAVRQHLRRHGQDFSILPRRQAGPLDRAFVGADEGIGHAFQADQVFLHATRHARGEPARFLRMCLGGGGIGGVKPRLPCAIERHHLTRGER</sequence>
<evidence type="ECO:0000256" key="1">
    <source>
        <dbReference type="SAM" id="MobiDB-lite"/>
    </source>
</evidence>
<dbReference type="EMBL" id="LIAE01010095">
    <property type="protein sequence ID" value="PAV66446.1"/>
    <property type="molecule type" value="Genomic_DNA"/>
</dbReference>
<name>A0A2A2JXG2_9BILA</name>
<reference evidence="2 3" key="1">
    <citation type="journal article" date="2017" name="Curr. Biol.">
        <title>Genome architecture and evolution of a unichromosomal asexual nematode.</title>
        <authorList>
            <person name="Fradin H."/>
            <person name="Zegar C."/>
            <person name="Gutwein M."/>
            <person name="Lucas J."/>
            <person name="Kovtun M."/>
            <person name="Corcoran D."/>
            <person name="Baugh L.R."/>
            <person name="Kiontke K."/>
            <person name="Gunsalus K."/>
            <person name="Fitch D.H."/>
            <person name="Piano F."/>
        </authorList>
    </citation>
    <scope>NUCLEOTIDE SEQUENCE [LARGE SCALE GENOMIC DNA]</scope>
    <source>
        <strain evidence="2">PF1309</strain>
    </source>
</reference>
<proteinExistence type="predicted"/>
<accession>A0A2A2JXG2</accession>
<organism evidence="2 3">
    <name type="scientific">Diploscapter pachys</name>
    <dbReference type="NCBI Taxonomy" id="2018661"/>
    <lineage>
        <taxon>Eukaryota</taxon>
        <taxon>Metazoa</taxon>
        <taxon>Ecdysozoa</taxon>
        <taxon>Nematoda</taxon>
        <taxon>Chromadorea</taxon>
        <taxon>Rhabditida</taxon>
        <taxon>Rhabditina</taxon>
        <taxon>Rhabditomorpha</taxon>
        <taxon>Rhabditoidea</taxon>
        <taxon>Rhabditidae</taxon>
        <taxon>Diploscapter</taxon>
    </lineage>
</organism>
<feature type="region of interest" description="Disordered" evidence="1">
    <location>
        <begin position="805"/>
        <end position="836"/>
    </location>
</feature>
<evidence type="ECO:0000313" key="3">
    <source>
        <dbReference type="Proteomes" id="UP000218231"/>
    </source>
</evidence>
<keyword evidence="3" id="KW-1185">Reference proteome</keyword>
<evidence type="ECO:0000313" key="2">
    <source>
        <dbReference type="EMBL" id="PAV66446.1"/>
    </source>
</evidence>
<comment type="caution">
    <text evidence="2">The sequence shown here is derived from an EMBL/GenBank/DDBJ whole genome shotgun (WGS) entry which is preliminary data.</text>
</comment>